<keyword evidence="1" id="KW-0812">Transmembrane</keyword>
<keyword evidence="1" id="KW-1133">Transmembrane helix</keyword>
<gene>
    <name evidence="2" type="ORF">Lalb_Chr06g0171621</name>
</gene>
<proteinExistence type="predicted"/>
<dbReference type="AlphaFoldDB" id="A0A6A4QE41"/>
<sequence>MFTYKLHIFPLVAVAISLPTVVILGSTTTDNKPIKCLILEEEPHEGHNLGGKY</sequence>
<dbReference type="Proteomes" id="UP000447434">
    <property type="component" value="Chromosome 6"/>
</dbReference>
<evidence type="ECO:0000313" key="3">
    <source>
        <dbReference type="Proteomes" id="UP000447434"/>
    </source>
</evidence>
<organism evidence="2 3">
    <name type="scientific">Lupinus albus</name>
    <name type="common">White lupine</name>
    <name type="synonym">Lupinus termis</name>
    <dbReference type="NCBI Taxonomy" id="3870"/>
    <lineage>
        <taxon>Eukaryota</taxon>
        <taxon>Viridiplantae</taxon>
        <taxon>Streptophyta</taxon>
        <taxon>Embryophyta</taxon>
        <taxon>Tracheophyta</taxon>
        <taxon>Spermatophyta</taxon>
        <taxon>Magnoliopsida</taxon>
        <taxon>eudicotyledons</taxon>
        <taxon>Gunneridae</taxon>
        <taxon>Pentapetalae</taxon>
        <taxon>rosids</taxon>
        <taxon>fabids</taxon>
        <taxon>Fabales</taxon>
        <taxon>Fabaceae</taxon>
        <taxon>Papilionoideae</taxon>
        <taxon>50 kb inversion clade</taxon>
        <taxon>genistoids sensu lato</taxon>
        <taxon>core genistoids</taxon>
        <taxon>Genisteae</taxon>
        <taxon>Lupinus</taxon>
    </lineage>
</organism>
<feature type="transmembrane region" description="Helical" evidence="1">
    <location>
        <begin position="6"/>
        <end position="25"/>
    </location>
</feature>
<keyword evidence="1" id="KW-0472">Membrane</keyword>
<evidence type="ECO:0000256" key="1">
    <source>
        <dbReference type="SAM" id="Phobius"/>
    </source>
</evidence>
<evidence type="ECO:0000313" key="2">
    <source>
        <dbReference type="EMBL" id="KAE9612308.1"/>
    </source>
</evidence>
<dbReference type="EMBL" id="WOCE01000006">
    <property type="protein sequence ID" value="KAE9612308.1"/>
    <property type="molecule type" value="Genomic_DNA"/>
</dbReference>
<name>A0A6A4QE41_LUPAL</name>
<keyword evidence="3" id="KW-1185">Reference proteome</keyword>
<accession>A0A6A4QE41</accession>
<comment type="caution">
    <text evidence="2">The sequence shown here is derived from an EMBL/GenBank/DDBJ whole genome shotgun (WGS) entry which is preliminary data.</text>
</comment>
<protein>
    <submittedName>
        <fullName evidence="2">Uncharacterized protein</fullName>
    </submittedName>
</protein>
<reference evidence="3" key="1">
    <citation type="journal article" date="2020" name="Nat. Commun.">
        <title>Genome sequence of the cluster root forming white lupin.</title>
        <authorList>
            <person name="Hufnagel B."/>
            <person name="Marques A."/>
            <person name="Soriano A."/>
            <person name="Marques L."/>
            <person name="Divol F."/>
            <person name="Doumas P."/>
            <person name="Sallet E."/>
            <person name="Mancinotti D."/>
            <person name="Carrere S."/>
            <person name="Marande W."/>
            <person name="Arribat S."/>
            <person name="Keller J."/>
            <person name="Huneau C."/>
            <person name="Blein T."/>
            <person name="Aime D."/>
            <person name="Laguerre M."/>
            <person name="Taylor J."/>
            <person name="Schubert V."/>
            <person name="Nelson M."/>
            <person name="Geu-Flores F."/>
            <person name="Crespi M."/>
            <person name="Gallardo-Guerrero K."/>
            <person name="Delaux P.-M."/>
            <person name="Salse J."/>
            <person name="Berges H."/>
            <person name="Guyot R."/>
            <person name="Gouzy J."/>
            <person name="Peret B."/>
        </authorList>
    </citation>
    <scope>NUCLEOTIDE SEQUENCE [LARGE SCALE GENOMIC DNA]</scope>
    <source>
        <strain evidence="3">cv. Amiga</strain>
    </source>
</reference>